<feature type="region of interest" description="Disordered" evidence="1">
    <location>
        <begin position="233"/>
        <end position="252"/>
    </location>
</feature>
<dbReference type="STRING" id="22663.A0A2I0K9Z1"/>
<gene>
    <name evidence="3" type="ORF">CRG98_014988</name>
</gene>
<dbReference type="Proteomes" id="UP000233551">
    <property type="component" value="Unassembled WGS sequence"/>
</dbReference>
<protein>
    <recommendedName>
        <fullName evidence="2">PRP1 splicing factor N-terminal domain-containing protein</fullName>
    </recommendedName>
</protein>
<dbReference type="InterPro" id="IPR010491">
    <property type="entry name" value="PRP1_N"/>
</dbReference>
<dbReference type="GO" id="GO:0000398">
    <property type="term" value="P:mRNA splicing, via spliceosome"/>
    <property type="evidence" value="ECO:0007669"/>
    <property type="project" value="InterPro"/>
</dbReference>
<comment type="caution">
    <text evidence="3">The sequence shown here is derived from an EMBL/GenBank/DDBJ whole genome shotgun (WGS) entry which is preliminary data.</text>
</comment>
<reference evidence="3 4" key="1">
    <citation type="submission" date="2017-11" db="EMBL/GenBank/DDBJ databases">
        <title>De-novo sequencing of pomegranate (Punica granatum L.) genome.</title>
        <authorList>
            <person name="Akparov Z."/>
            <person name="Amiraslanov A."/>
            <person name="Hajiyeva S."/>
            <person name="Abbasov M."/>
            <person name="Kaur K."/>
            <person name="Hamwieh A."/>
            <person name="Solovyev V."/>
            <person name="Salamov A."/>
            <person name="Braich B."/>
            <person name="Kosarev P."/>
            <person name="Mahmoud A."/>
            <person name="Hajiyev E."/>
            <person name="Babayeva S."/>
            <person name="Izzatullayeva V."/>
            <person name="Mammadov A."/>
            <person name="Mammadov A."/>
            <person name="Sharifova S."/>
            <person name="Ojaghi J."/>
            <person name="Eynullazada K."/>
            <person name="Bayramov B."/>
            <person name="Abdulazimova A."/>
            <person name="Shahmuradov I."/>
        </authorList>
    </citation>
    <scope>NUCLEOTIDE SEQUENCE [LARGE SCALE GENOMIC DNA]</scope>
    <source>
        <strain evidence="4">cv. AG2017</strain>
        <tissue evidence="3">Leaf</tissue>
    </source>
</reference>
<dbReference type="EMBL" id="PGOL01000803">
    <property type="protein sequence ID" value="PKI64556.1"/>
    <property type="molecule type" value="Genomic_DNA"/>
</dbReference>
<accession>A0A2I0K9Z1</accession>
<dbReference type="AlphaFoldDB" id="A0A2I0K9Z1"/>
<keyword evidence="4" id="KW-1185">Reference proteome</keyword>
<proteinExistence type="predicted"/>
<evidence type="ECO:0000313" key="4">
    <source>
        <dbReference type="Proteomes" id="UP000233551"/>
    </source>
</evidence>
<evidence type="ECO:0000259" key="2">
    <source>
        <dbReference type="Pfam" id="PF06424"/>
    </source>
</evidence>
<feature type="domain" description="PRP1 splicing factor N-terminal" evidence="2">
    <location>
        <begin position="226"/>
        <end position="327"/>
    </location>
</feature>
<name>A0A2I0K9Z1_PUNGR</name>
<dbReference type="Pfam" id="PF06424">
    <property type="entry name" value="PRP1_N"/>
    <property type="match status" value="1"/>
</dbReference>
<evidence type="ECO:0000256" key="1">
    <source>
        <dbReference type="SAM" id="MobiDB-lite"/>
    </source>
</evidence>
<evidence type="ECO:0000313" key="3">
    <source>
        <dbReference type="EMBL" id="PKI64556.1"/>
    </source>
</evidence>
<feature type="region of interest" description="Disordered" evidence="1">
    <location>
        <begin position="316"/>
        <end position="335"/>
    </location>
</feature>
<organism evidence="3 4">
    <name type="scientific">Punica granatum</name>
    <name type="common">Pomegranate</name>
    <dbReference type="NCBI Taxonomy" id="22663"/>
    <lineage>
        <taxon>Eukaryota</taxon>
        <taxon>Viridiplantae</taxon>
        <taxon>Streptophyta</taxon>
        <taxon>Embryophyta</taxon>
        <taxon>Tracheophyta</taxon>
        <taxon>Spermatophyta</taxon>
        <taxon>Magnoliopsida</taxon>
        <taxon>eudicotyledons</taxon>
        <taxon>Gunneridae</taxon>
        <taxon>Pentapetalae</taxon>
        <taxon>rosids</taxon>
        <taxon>malvids</taxon>
        <taxon>Myrtales</taxon>
        <taxon>Lythraceae</taxon>
        <taxon>Punica</taxon>
    </lineage>
</organism>
<sequence>MGESEGHEGPLESDGMTRHSHGKIWHAWNPDNDGGNPVAYFRVSFICLWIGHPWSPVKKQDLIYATKGPKHGLESSSENGCRHFWIDRMPLYCGTLPNRAREVSQINFHFYWILGAGHFETWQIDVSRKKVLTTLSLGKQHPEPNKKFWASNSFTASVGIRARFALGSAMPPRRTTNQHRVVEDEQYSRIEQIIDIRLVFRLDLVLDRLTERIGALMEARQENPSDDALFIAGGDGEPKFDKEEDNDEGDDKGYNENWKFDEFEGNDVGLFAFAEYDDDNKEDDVVWEAIDKRMNSRRKDRWKARLKQEIEKYRASNQQMRTRMSDISIEPITAA</sequence>